<name>A0AA40FBJ6_9PEZI</name>
<proteinExistence type="predicted"/>
<dbReference type="AlphaFoldDB" id="A0AA40FBJ6"/>
<protein>
    <submittedName>
        <fullName evidence="2">Uncharacterized protein</fullName>
    </submittedName>
</protein>
<dbReference type="EMBL" id="JAUKUD010000001">
    <property type="protein sequence ID" value="KAK0754281.1"/>
    <property type="molecule type" value="Genomic_DNA"/>
</dbReference>
<accession>A0AA40FBJ6</accession>
<keyword evidence="3" id="KW-1185">Reference proteome</keyword>
<reference evidence="2" key="1">
    <citation type="submission" date="2023-06" db="EMBL/GenBank/DDBJ databases">
        <title>Genome-scale phylogeny and comparative genomics of the fungal order Sordariales.</title>
        <authorList>
            <consortium name="Lawrence Berkeley National Laboratory"/>
            <person name="Hensen N."/>
            <person name="Bonometti L."/>
            <person name="Westerberg I."/>
            <person name="Brannstrom I.O."/>
            <person name="Guillou S."/>
            <person name="Cros-Aarteil S."/>
            <person name="Calhoun S."/>
            <person name="Haridas S."/>
            <person name="Kuo A."/>
            <person name="Mondo S."/>
            <person name="Pangilinan J."/>
            <person name="Riley R."/>
            <person name="LaButti K."/>
            <person name="Andreopoulos B."/>
            <person name="Lipzen A."/>
            <person name="Chen C."/>
            <person name="Yanf M."/>
            <person name="Daum C."/>
            <person name="Ng V."/>
            <person name="Clum A."/>
            <person name="Steindorff A."/>
            <person name="Ohm R."/>
            <person name="Martin F."/>
            <person name="Silar P."/>
            <person name="Natvig D."/>
            <person name="Lalanne C."/>
            <person name="Gautier V."/>
            <person name="Ament-velasquez S.L."/>
            <person name="Kruys A."/>
            <person name="Hutchinson M.I."/>
            <person name="Powell A.J."/>
            <person name="Barry K."/>
            <person name="Miller A.N."/>
            <person name="Grigoriev I.V."/>
            <person name="Debuchy R."/>
            <person name="Gladieux P."/>
            <person name="Thoren M.H."/>
            <person name="Johannesson H."/>
        </authorList>
    </citation>
    <scope>NUCLEOTIDE SEQUENCE</scope>
    <source>
        <strain evidence="2">SMH3187-1</strain>
    </source>
</reference>
<comment type="caution">
    <text evidence="2">The sequence shown here is derived from an EMBL/GenBank/DDBJ whole genome shotgun (WGS) entry which is preliminary data.</text>
</comment>
<feature type="region of interest" description="Disordered" evidence="1">
    <location>
        <begin position="343"/>
        <end position="377"/>
    </location>
</feature>
<evidence type="ECO:0000256" key="1">
    <source>
        <dbReference type="SAM" id="MobiDB-lite"/>
    </source>
</evidence>
<sequence>MPTRSATSKEKWAFPCPVSFHASPTDKPLPCTGKTWSSCDKLNEHIKRSHSRRPYCPKCKVSFRKDASEKELQEQKQRHEEQKQRDEATCVETNWPDDNRILSESQDEGFRGFKKTKAKIYRGCIRSDILLQNWRNMNLSLGFPEVDASIMEGWRVGPGSGSVATVPHHALRPTRNTPKPAHDTSELEAVQLGQSGGYPQTIGPPGDIAMDIGSNTVMLDIFTDTLDPALTSGYSGDISPEQRRQDALTCTPLAPRGPIVPTSDASTLVAETESSDTTLHDEELGQPLQDYESGKKWVMEASEGAERIQRAFVMFDKHSELSGKHSGLSDSFFTLAGNLTAAHDGAKSQHSQDGSWGSAPEGNRTPPPTLEGLSPNH</sequence>
<gene>
    <name evidence="2" type="ORF">B0T18DRAFT_34451</name>
</gene>
<dbReference type="Proteomes" id="UP001172155">
    <property type="component" value="Unassembled WGS sequence"/>
</dbReference>
<feature type="region of interest" description="Disordered" evidence="1">
    <location>
        <begin position="70"/>
        <end position="94"/>
    </location>
</feature>
<evidence type="ECO:0000313" key="3">
    <source>
        <dbReference type="Proteomes" id="UP001172155"/>
    </source>
</evidence>
<feature type="compositionally biased region" description="Basic and acidic residues" evidence="1">
    <location>
        <begin position="70"/>
        <end position="88"/>
    </location>
</feature>
<organism evidence="2 3">
    <name type="scientific">Schizothecium vesticola</name>
    <dbReference type="NCBI Taxonomy" id="314040"/>
    <lineage>
        <taxon>Eukaryota</taxon>
        <taxon>Fungi</taxon>
        <taxon>Dikarya</taxon>
        <taxon>Ascomycota</taxon>
        <taxon>Pezizomycotina</taxon>
        <taxon>Sordariomycetes</taxon>
        <taxon>Sordariomycetidae</taxon>
        <taxon>Sordariales</taxon>
        <taxon>Schizotheciaceae</taxon>
        <taxon>Schizothecium</taxon>
    </lineage>
</organism>
<evidence type="ECO:0000313" key="2">
    <source>
        <dbReference type="EMBL" id="KAK0754281.1"/>
    </source>
</evidence>